<dbReference type="OrthoDB" id="10571951at2759"/>
<dbReference type="EMBL" id="KZ669293">
    <property type="protein sequence ID" value="PPR85692.1"/>
    <property type="molecule type" value="Genomic_DNA"/>
</dbReference>
<sequence length="179" mass="19925">MDLPREATSHCQIAISLWQQELDWEQYLVEGVRTDVDLSGLRDDDGVSGRGKQQELDWEQYLVEGVRTDEAILLDLSGLRDDGGVSGRGKSEDGKLSYGYTRRRGHRVTMDGTYDIKISTINGQSVCMVGIFDAETFQQTHVDFLDLERLTYRDDGSAAITAVVVGNRLYVAMLGTQGV</sequence>
<evidence type="ECO:0000313" key="2">
    <source>
        <dbReference type="Proteomes" id="UP000239757"/>
    </source>
</evidence>
<dbReference type="AlphaFoldDB" id="A0A2P5W3I9"/>
<evidence type="ECO:0000313" key="1">
    <source>
        <dbReference type="EMBL" id="PPR85692.1"/>
    </source>
</evidence>
<reference evidence="1 2" key="1">
    <citation type="submission" date="2015-01" db="EMBL/GenBank/DDBJ databases">
        <title>Genome of allotetraploid Gossypium barbadense reveals genomic plasticity and fiber elongation in cotton evolution.</title>
        <authorList>
            <person name="Chen X."/>
            <person name="Liu X."/>
            <person name="Zhao B."/>
            <person name="Zheng H."/>
            <person name="Hu Y."/>
            <person name="Lu G."/>
            <person name="Yang C."/>
            <person name="Chen J."/>
            <person name="Shan C."/>
            <person name="Zhang L."/>
            <person name="Zhou Y."/>
            <person name="Wang L."/>
            <person name="Guo W."/>
            <person name="Bai Y."/>
            <person name="Ruan J."/>
            <person name="Shangguan X."/>
            <person name="Mao Y."/>
            <person name="Jiang J."/>
            <person name="Zhu Y."/>
            <person name="Lei J."/>
            <person name="Kang H."/>
            <person name="Chen S."/>
            <person name="He X."/>
            <person name="Wang R."/>
            <person name="Wang Y."/>
            <person name="Chen J."/>
            <person name="Wang L."/>
            <person name="Yu S."/>
            <person name="Wang B."/>
            <person name="Wei J."/>
            <person name="Song S."/>
            <person name="Lu X."/>
            <person name="Gao Z."/>
            <person name="Gu W."/>
            <person name="Deng X."/>
            <person name="Ma D."/>
            <person name="Wang S."/>
            <person name="Liang W."/>
            <person name="Fang L."/>
            <person name="Cai C."/>
            <person name="Zhu X."/>
            <person name="Zhou B."/>
            <person name="Zhang Y."/>
            <person name="Chen Z."/>
            <person name="Xu S."/>
            <person name="Zhu R."/>
            <person name="Wang S."/>
            <person name="Zhang T."/>
            <person name="Zhao G."/>
        </authorList>
    </citation>
    <scope>NUCLEOTIDE SEQUENCE [LARGE SCALE GENOMIC DNA]</scope>
    <source>
        <strain evidence="2">cv. Xinhai21</strain>
        <tissue evidence="1">Leaf</tissue>
    </source>
</reference>
<name>A0A2P5W3I9_GOSBA</name>
<dbReference type="Proteomes" id="UP000239757">
    <property type="component" value="Unassembled WGS sequence"/>
</dbReference>
<proteinExistence type="predicted"/>
<accession>A0A2P5W3I9</accession>
<organism evidence="1 2">
    <name type="scientific">Gossypium barbadense</name>
    <name type="common">Sea Island cotton</name>
    <name type="synonym">Hibiscus barbadensis</name>
    <dbReference type="NCBI Taxonomy" id="3634"/>
    <lineage>
        <taxon>Eukaryota</taxon>
        <taxon>Viridiplantae</taxon>
        <taxon>Streptophyta</taxon>
        <taxon>Embryophyta</taxon>
        <taxon>Tracheophyta</taxon>
        <taxon>Spermatophyta</taxon>
        <taxon>Magnoliopsida</taxon>
        <taxon>eudicotyledons</taxon>
        <taxon>Gunneridae</taxon>
        <taxon>Pentapetalae</taxon>
        <taxon>rosids</taxon>
        <taxon>malvids</taxon>
        <taxon>Malvales</taxon>
        <taxon>Malvaceae</taxon>
        <taxon>Malvoideae</taxon>
        <taxon>Gossypium</taxon>
    </lineage>
</organism>
<gene>
    <name evidence="1" type="ORF">GOBAR_AA35004</name>
</gene>
<protein>
    <submittedName>
        <fullName evidence="1">Uncharacterized protein</fullName>
    </submittedName>
</protein>